<feature type="transmembrane region" description="Helical" evidence="2">
    <location>
        <begin position="89"/>
        <end position="107"/>
    </location>
</feature>
<feature type="domain" description="DUF6533" evidence="3">
    <location>
        <begin position="23"/>
        <end position="68"/>
    </location>
</feature>
<feature type="region of interest" description="Disordered" evidence="1">
    <location>
        <begin position="348"/>
        <end position="395"/>
    </location>
</feature>
<keyword evidence="2" id="KW-0472">Membrane</keyword>
<feature type="transmembrane region" description="Helical" evidence="2">
    <location>
        <begin position="167"/>
        <end position="186"/>
    </location>
</feature>
<comment type="caution">
    <text evidence="4">The sequence shown here is derived from an EMBL/GenBank/DDBJ whole genome shotgun (WGS) entry which is preliminary data.</text>
</comment>
<feature type="transmembrane region" description="Helical" evidence="2">
    <location>
        <begin position="206"/>
        <end position="227"/>
    </location>
</feature>
<feature type="transmembrane region" description="Helical" evidence="2">
    <location>
        <begin position="54"/>
        <end position="77"/>
    </location>
</feature>
<dbReference type="InParanoid" id="A0A409Y955"/>
<dbReference type="Pfam" id="PF20151">
    <property type="entry name" value="DUF6533"/>
    <property type="match status" value="1"/>
</dbReference>
<evidence type="ECO:0000256" key="2">
    <source>
        <dbReference type="SAM" id="Phobius"/>
    </source>
</evidence>
<dbReference type="EMBL" id="NHYE01001060">
    <property type="protein sequence ID" value="PPQ99464.1"/>
    <property type="molecule type" value="Genomic_DNA"/>
</dbReference>
<keyword evidence="2" id="KW-0812">Transmembrane</keyword>
<dbReference type="AlphaFoldDB" id="A0A409Y955"/>
<sequence>MASTDQIIPAPLDDISAMYRTNYMGFASFTLLVWDHVDTFVTEVEYIWKGRKGLLVYLFLINRYLTPLGFMVNLFAYLSPVWTPESSPVPYLFTIDQALMMFLRVYALYKGRNFILGVVIFIYICQLSMNAWLLTKGVAVVHNPQSGVHACTMIFDPSISAIASSSAWLPLLYDTVVLLLTLNRTIPSLRRKNTFYIMKRLLEDGLIYYTAIFSVTAVLTIMIIAAPPDIKNITAQLELLLTVTMMSRITLNLKRSVGKLNDTNVRAELPSIFTKRSERINTNHDIKIVAPGFNNGNTTINEFAEYDEEFGRSRGEIVPMPVISVVNPKTKSEVSTSKDKFDEEVASWNGGWDPLENPPRRYSRGTPLGDPIREVESGENVRFQAGIKLDPDDVS</sequence>
<evidence type="ECO:0000313" key="4">
    <source>
        <dbReference type="EMBL" id="PPQ99464.1"/>
    </source>
</evidence>
<proteinExistence type="predicted"/>
<reference evidence="4 5" key="1">
    <citation type="journal article" date="2018" name="Evol. Lett.">
        <title>Horizontal gene cluster transfer increased hallucinogenic mushroom diversity.</title>
        <authorList>
            <person name="Reynolds H.T."/>
            <person name="Vijayakumar V."/>
            <person name="Gluck-Thaler E."/>
            <person name="Korotkin H.B."/>
            <person name="Matheny P.B."/>
            <person name="Slot J.C."/>
        </authorList>
    </citation>
    <scope>NUCLEOTIDE SEQUENCE [LARGE SCALE GENOMIC DNA]</scope>
    <source>
        <strain evidence="4 5">SRW20</strain>
    </source>
</reference>
<accession>A0A409Y955</accession>
<name>A0A409Y955_9AGAR</name>
<evidence type="ECO:0000313" key="5">
    <source>
        <dbReference type="Proteomes" id="UP000284706"/>
    </source>
</evidence>
<keyword evidence="5" id="KW-1185">Reference proteome</keyword>
<evidence type="ECO:0000256" key="1">
    <source>
        <dbReference type="SAM" id="MobiDB-lite"/>
    </source>
</evidence>
<protein>
    <recommendedName>
        <fullName evidence="3">DUF6533 domain-containing protein</fullName>
    </recommendedName>
</protein>
<gene>
    <name evidence="4" type="ORF">CVT26_014280</name>
</gene>
<keyword evidence="2" id="KW-1133">Transmembrane helix</keyword>
<dbReference type="InterPro" id="IPR045340">
    <property type="entry name" value="DUF6533"/>
</dbReference>
<dbReference type="Proteomes" id="UP000284706">
    <property type="component" value="Unassembled WGS sequence"/>
</dbReference>
<feature type="transmembrane region" description="Helical" evidence="2">
    <location>
        <begin position="114"/>
        <end position="134"/>
    </location>
</feature>
<organism evidence="4 5">
    <name type="scientific">Gymnopilus dilepis</name>
    <dbReference type="NCBI Taxonomy" id="231916"/>
    <lineage>
        <taxon>Eukaryota</taxon>
        <taxon>Fungi</taxon>
        <taxon>Dikarya</taxon>
        <taxon>Basidiomycota</taxon>
        <taxon>Agaricomycotina</taxon>
        <taxon>Agaricomycetes</taxon>
        <taxon>Agaricomycetidae</taxon>
        <taxon>Agaricales</taxon>
        <taxon>Agaricineae</taxon>
        <taxon>Hymenogastraceae</taxon>
        <taxon>Gymnopilus</taxon>
    </lineage>
</organism>
<evidence type="ECO:0000259" key="3">
    <source>
        <dbReference type="Pfam" id="PF20151"/>
    </source>
</evidence>
<dbReference type="OrthoDB" id="3354157at2759"/>